<dbReference type="PROSITE" id="PS00883">
    <property type="entry name" value="NI_HGENASE_CYTB_2"/>
    <property type="match status" value="1"/>
</dbReference>
<evidence type="ECO:0000256" key="4">
    <source>
        <dbReference type="ARBA" id="ARBA00022475"/>
    </source>
</evidence>
<dbReference type="HOGENOM" id="CLU_075520_0_0_5"/>
<keyword evidence="11 13" id="KW-0472">Membrane</keyword>
<keyword evidence="6 13" id="KW-0812">Transmembrane</keyword>
<evidence type="ECO:0000256" key="10">
    <source>
        <dbReference type="ARBA" id="ARBA00023004"/>
    </source>
</evidence>
<reference evidence="15 16" key="1">
    <citation type="submission" date="2007-05" db="EMBL/GenBank/DDBJ databases">
        <title>Complete sequence of chromosome of Acidiphilium cryptum JF-5.</title>
        <authorList>
            <consortium name="US DOE Joint Genome Institute"/>
            <person name="Copeland A."/>
            <person name="Lucas S."/>
            <person name="Lapidus A."/>
            <person name="Barry K."/>
            <person name="Detter J.C."/>
            <person name="Glavina del Rio T."/>
            <person name="Hammon N."/>
            <person name="Israni S."/>
            <person name="Dalin E."/>
            <person name="Tice H."/>
            <person name="Pitluck S."/>
            <person name="Sims D."/>
            <person name="Brettin T."/>
            <person name="Bruce D."/>
            <person name="Han C."/>
            <person name="Schmutz J."/>
            <person name="Larimer F."/>
            <person name="Land M."/>
            <person name="Hauser L."/>
            <person name="Kyrpides N."/>
            <person name="Kim E."/>
            <person name="Magnuson T."/>
            <person name="Richardson P."/>
        </authorList>
    </citation>
    <scope>NUCLEOTIDE SEQUENCE [LARGE SCALE GENOMIC DNA]</scope>
    <source>
        <strain evidence="15 16">JF-5</strain>
    </source>
</reference>
<feature type="domain" description="Cytochrome b561 bacterial/Ni-hydrogenase" evidence="14">
    <location>
        <begin position="27"/>
        <end position="235"/>
    </location>
</feature>
<evidence type="ECO:0000313" key="15">
    <source>
        <dbReference type="EMBL" id="ABQ29563.1"/>
    </source>
</evidence>
<dbReference type="Proteomes" id="UP000000245">
    <property type="component" value="Chromosome"/>
</dbReference>
<dbReference type="RefSeq" id="WP_011941458.1">
    <property type="nucleotide sequence ID" value="NC_009484.1"/>
</dbReference>
<feature type="transmembrane region" description="Helical" evidence="13">
    <location>
        <begin position="202"/>
        <end position="218"/>
    </location>
</feature>
<dbReference type="PANTHER" id="PTHR30485:SF0">
    <property type="entry name" value="NI_FE-HYDROGENASE 1 B-TYPE CYTOCHROME SUBUNIT-RELATED"/>
    <property type="match status" value="1"/>
</dbReference>
<dbReference type="GO" id="GO:0020037">
    <property type="term" value="F:heme binding"/>
    <property type="evidence" value="ECO:0007669"/>
    <property type="project" value="TreeGrafter"/>
</dbReference>
<keyword evidence="4" id="KW-1003">Cell membrane</keyword>
<evidence type="ECO:0000256" key="2">
    <source>
        <dbReference type="ARBA" id="ARBA00008622"/>
    </source>
</evidence>
<keyword evidence="10" id="KW-0408">Iron</keyword>
<name>A5FVD1_ACICJ</name>
<accession>A5FVD1</accession>
<dbReference type="EMBL" id="CP000697">
    <property type="protein sequence ID" value="ABQ29563.1"/>
    <property type="molecule type" value="Genomic_DNA"/>
</dbReference>
<dbReference type="GO" id="GO:0009055">
    <property type="term" value="F:electron transfer activity"/>
    <property type="evidence" value="ECO:0007669"/>
    <property type="project" value="InterPro"/>
</dbReference>
<dbReference type="GO" id="GO:0005886">
    <property type="term" value="C:plasma membrane"/>
    <property type="evidence" value="ECO:0007669"/>
    <property type="project" value="UniProtKB-SubCell"/>
</dbReference>
<dbReference type="GO" id="GO:0022904">
    <property type="term" value="P:respiratory electron transport chain"/>
    <property type="evidence" value="ECO:0007669"/>
    <property type="project" value="InterPro"/>
</dbReference>
<keyword evidence="16" id="KW-1185">Reference proteome</keyword>
<evidence type="ECO:0000259" key="14">
    <source>
        <dbReference type="Pfam" id="PF01292"/>
    </source>
</evidence>
<sequence>MTADTQTTPTDLAQGATARRVSAPVYVYELPVRIWHWVMALSIVILSITGFLIADPLWPLQVGQPSQHFLMGDIRTIHFITGDVFAVAMLVRIYWAIVGNRYAREIFAPAVWRRSWRREFARTIRWYLFLERETSKEIGHNPLAQLAMFAMFTLGVLFQIVTGFALFGEGTGHGTWAFALFTSWVMPLFGNSQAVHTWHHLAMWYLILFAMVHVYMSVREDIMSRQTMISTMINGWRFFKDDRE</sequence>
<feature type="transmembrane region" description="Helical" evidence="13">
    <location>
        <begin position="79"/>
        <end position="97"/>
    </location>
</feature>
<dbReference type="PROSITE" id="PS00882">
    <property type="entry name" value="NI_HGENASE_CYTB_1"/>
    <property type="match status" value="1"/>
</dbReference>
<keyword evidence="5" id="KW-0349">Heme</keyword>
<dbReference type="Gene3D" id="1.20.950.20">
    <property type="entry name" value="Transmembrane di-heme cytochromes, Chain C"/>
    <property type="match status" value="1"/>
</dbReference>
<dbReference type="PRINTS" id="PR00161">
    <property type="entry name" value="NIHGNASECYTB"/>
</dbReference>
<evidence type="ECO:0000256" key="8">
    <source>
        <dbReference type="ARBA" id="ARBA00022982"/>
    </source>
</evidence>
<dbReference type="eggNOG" id="COG1969">
    <property type="taxonomic scope" value="Bacteria"/>
</dbReference>
<keyword evidence="3" id="KW-0813">Transport</keyword>
<evidence type="ECO:0000256" key="1">
    <source>
        <dbReference type="ARBA" id="ARBA00004651"/>
    </source>
</evidence>
<feature type="transmembrane region" description="Helical" evidence="13">
    <location>
        <begin position="146"/>
        <end position="167"/>
    </location>
</feature>
<evidence type="ECO:0000256" key="5">
    <source>
        <dbReference type="ARBA" id="ARBA00022617"/>
    </source>
</evidence>
<gene>
    <name evidence="15" type="ordered locus">Acry_0336</name>
</gene>
<dbReference type="KEGG" id="acr:Acry_0336"/>
<organism evidence="15 16">
    <name type="scientific">Acidiphilium cryptum (strain JF-5)</name>
    <dbReference type="NCBI Taxonomy" id="349163"/>
    <lineage>
        <taxon>Bacteria</taxon>
        <taxon>Pseudomonadati</taxon>
        <taxon>Pseudomonadota</taxon>
        <taxon>Alphaproteobacteria</taxon>
        <taxon>Acetobacterales</taxon>
        <taxon>Acidocellaceae</taxon>
        <taxon>Acidiphilium</taxon>
    </lineage>
</organism>
<evidence type="ECO:0000256" key="12">
    <source>
        <dbReference type="ARBA" id="ARBA00072962"/>
    </source>
</evidence>
<feature type="transmembrane region" description="Helical" evidence="13">
    <location>
        <begin position="34"/>
        <end position="58"/>
    </location>
</feature>
<evidence type="ECO:0000256" key="9">
    <source>
        <dbReference type="ARBA" id="ARBA00022989"/>
    </source>
</evidence>
<evidence type="ECO:0000256" key="13">
    <source>
        <dbReference type="SAM" id="Phobius"/>
    </source>
</evidence>
<dbReference type="STRING" id="349163.Acry_0336"/>
<keyword evidence="7" id="KW-0479">Metal-binding</keyword>
<dbReference type="FunFam" id="1.20.950.20:FF:000003">
    <property type="entry name" value="Ni/Fe-hydrogenase 1 b-type cytochrome subunit"/>
    <property type="match status" value="1"/>
</dbReference>
<proteinExistence type="inferred from homology"/>
<protein>
    <recommendedName>
        <fullName evidence="12">Probable Ni/Fe-hydrogenase B-type cytochrome subunit</fullName>
    </recommendedName>
</protein>
<dbReference type="GO" id="GO:0005506">
    <property type="term" value="F:iron ion binding"/>
    <property type="evidence" value="ECO:0007669"/>
    <property type="project" value="InterPro"/>
</dbReference>
<dbReference type="InterPro" id="IPR051542">
    <property type="entry name" value="Hydrogenase_cytochrome"/>
</dbReference>
<dbReference type="InterPro" id="IPR011577">
    <property type="entry name" value="Cyt_b561_bac/Ni-Hgenase"/>
</dbReference>
<dbReference type="SUPFAM" id="SSF81342">
    <property type="entry name" value="Transmembrane di-heme cytochromes"/>
    <property type="match status" value="1"/>
</dbReference>
<dbReference type="NCBIfam" id="TIGR02125">
    <property type="entry name" value="CytB-hydogenase"/>
    <property type="match status" value="1"/>
</dbReference>
<comment type="subcellular location">
    <subcellularLocation>
        <location evidence="1">Cell membrane</location>
        <topology evidence="1">Multi-pass membrane protein</topology>
    </subcellularLocation>
</comment>
<dbReference type="InterPro" id="IPR016174">
    <property type="entry name" value="Di-haem_cyt_TM"/>
</dbReference>
<evidence type="ECO:0000256" key="3">
    <source>
        <dbReference type="ARBA" id="ARBA00022448"/>
    </source>
</evidence>
<dbReference type="Pfam" id="PF01292">
    <property type="entry name" value="Ni_hydr_CYTB"/>
    <property type="match status" value="1"/>
</dbReference>
<comment type="similarity">
    <text evidence="2">Belongs to the HupC/HyaC/HydC family.</text>
</comment>
<evidence type="ECO:0000256" key="7">
    <source>
        <dbReference type="ARBA" id="ARBA00022723"/>
    </source>
</evidence>
<keyword evidence="9 13" id="KW-1133">Transmembrane helix</keyword>
<dbReference type="AlphaFoldDB" id="A5FVD1"/>
<dbReference type="InterPro" id="IPR000516">
    <property type="entry name" value="Ni-dep_Hydgase_cyt-B"/>
</dbReference>
<evidence type="ECO:0000313" key="16">
    <source>
        <dbReference type="Proteomes" id="UP000000245"/>
    </source>
</evidence>
<dbReference type="PANTHER" id="PTHR30485">
    <property type="entry name" value="NI/FE-HYDROGENASE 1 B-TYPE CYTOCHROME SUBUNIT"/>
    <property type="match status" value="1"/>
</dbReference>
<evidence type="ECO:0000256" key="11">
    <source>
        <dbReference type="ARBA" id="ARBA00023136"/>
    </source>
</evidence>
<evidence type="ECO:0000256" key="6">
    <source>
        <dbReference type="ARBA" id="ARBA00022692"/>
    </source>
</evidence>
<keyword evidence="8" id="KW-0249">Electron transport</keyword>